<dbReference type="Pfam" id="PF16486">
    <property type="entry name" value="ArgoN"/>
    <property type="match status" value="1"/>
</dbReference>
<dbReference type="InterPro" id="IPR045246">
    <property type="entry name" value="Piwi_ago-like"/>
</dbReference>
<dbReference type="InterPro" id="IPR014811">
    <property type="entry name" value="ArgoL1"/>
</dbReference>
<dbReference type="GO" id="GO:1990904">
    <property type="term" value="C:ribonucleoprotein complex"/>
    <property type="evidence" value="ECO:0007669"/>
    <property type="project" value="UniProtKB-KW"/>
</dbReference>
<dbReference type="InterPro" id="IPR032474">
    <property type="entry name" value="Argonaute_N"/>
</dbReference>
<evidence type="ECO:0000256" key="2">
    <source>
        <dbReference type="ARBA" id="ARBA00022491"/>
    </source>
</evidence>
<feature type="domain" description="PAZ" evidence="8">
    <location>
        <begin position="257"/>
        <end position="369"/>
    </location>
</feature>
<dbReference type="GO" id="GO:0051607">
    <property type="term" value="P:defense response to virus"/>
    <property type="evidence" value="ECO:0007669"/>
    <property type="project" value="UniProtKB-ARBA"/>
</dbReference>
<dbReference type="Pfam" id="PF02171">
    <property type="entry name" value="Piwi"/>
    <property type="match status" value="1"/>
</dbReference>
<evidence type="ECO:0000256" key="6">
    <source>
        <dbReference type="ARBA" id="ARBA00023274"/>
    </source>
</evidence>
<sequence>MDLGIPDIKSLNISDQQSSSPSPGDAEYSYLSIERPDSGGTHTVRSISILVNHFRITFNPETAIMHYQVGIRRKMSYKTRFIKKPVSKDDQRKIKDKMFSDFPDIFPTHTSCYDGEKNIYSVNTLPTGEFEVNLSDGEEKKMRSYTVTLKLLNVLKLSKLVEYLSGTILYNPRDILQAMDVVMKENPSRHRVSVGRSSYSREFKREDDLHCGVAAFKGFQQSIKPTAQGLALCLDYSVMPFRKRISVLDFLQEHVWGFKELLTGNSGRNELKLLRRPVTKALRHLKVTVIHRATKQKFTIAGLSDFNARDLSFAIEDPEGKHPPREIGLVSYFREKYNKEITYKDIPCLDLGKNNRKNYVPMEFCILAEGQRYPKDDLDKNARQLLKNISLAQPKQRKNVICEMLRAEDGPCGGDFIRTFGIGVDQNMTSLEGRVIEPPELKFNTPAGSINSVRVDNEKCRWSLAGKSLVEGRSVEQWALIDFSSRDRSNKLNAEFFIRNLRGRLSNLGISMKEPLVHYTTDMHVFSNISSLHELLHGLVGEAHRKSNDPLQIIICVMAGKHQGYKNLKWVSETQIGVVTQCCLSSHANKGDDQFFANLALKINAKLGGSNVELIERLPGFADADHVMIVGADVNHPGSLNTQCPSIAAVVATVNWPAANRYSARVSPQENRKEKILSFGGMCLDLIKSYTRVNKVKPNKIVVFRDGVSEGQFNMVANEELRDLKRAIYEDDYQPTITLVVAQKRHQTRLFLEDERDGGSSGNVPPGTVVDTIIVHASEFDFYLCSHFGSLGTSRPTHYHVIHDENHFTSDKLQKLIYHLCFTFARCTKPVALVTPVYYADLVAYRGRLFQEAVKSTSPSAASFDEKFYKLHHQLENQMKLRALRVRSEVLGTTQLYCKGVLVLRINPTVL</sequence>
<dbReference type="PROSITE" id="PS50822">
    <property type="entry name" value="PIWI"/>
    <property type="match status" value="1"/>
</dbReference>
<dbReference type="InterPro" id="IPR003100">
    <property type="entry name" value="PAZ_dom"/>
</dbReference>
<dbReference type="EMBL" id="JAVXUO010001777">
    <property type="protein sequence ID" value="KAK2979263.1"/>
    <property type="molecule type" value="Genomic_DNA"/>
</dbReference>
<dbReference type="PROSITE" id="PS50821">
    <property type="entry name" value="PAZ"/>
    <property type="match status" value="1"/>
</dbReference>
<evidence type="ECO:0000256" key="4">
    <source>
        <dbReference type="ARBA" id="ARBA00022884"/>
    </source>
</evidence>
<evidence type="ECO:0008006" key="12">
    <source>
        <dbReference type="Google" id="ProtNLM"/>
    </source>
</evidence>
<name>A0AA88QZ56_9ASTE</name>
<dbReference type="InterPro" id="IPR032472">
    <property type="entry name" value="ArgoL2"/>
</dbReference>
<keyword evidence="3" id="KW-0810">Translation regulation</keyword>
<dbReference type="InterPro" id="IPR036397">
    <property type="entry name" value="RNaseH_sf"/>
</dbReference>
<feature type="compositionally biased region" description="Low complexity" evidence="7">
    <location>
        <begin position="14"/>
        <end position="25"/>
    </location>
</feature>
<dbReference type="GO" id="GO:0031047">
    <property type="term" value="P:regulatory ncRNA-mediated gene silencing"/>
    <property type="evidence" value="ECO:0007669"/>
    <property type="project" value="UniProtKB-KW"/>
</dbReference>
<dbReference type="Gene3D" id="2.170.260.10">
    <property type="entry name" value="paz domain"/>
    <property type="match status" value="1"/>
</dbReference>
<dbReference type="FunFam" id="2.170.260.10:FF:000008">
    <property type="entry name" value="Protein argonaute 7"/>
    <property type="match status" value="1"/>
</dbReference>
<dbReference type="GO" id="GO:0006417">
    <property type="term" value="P:regulation of translation"/>
    <property type="evidence" value="ECO:0007669"/>
    <property type="project" value="UniProtKB-KW"/>
</dbReference>
<evidence type="ECO:0000256" key="5">
    <source>
        <dbReference type="ARBA" id="ARBA00023158"/>
    </source>
</evidence>
<organism evidence="10 11">
    <name type="scientific">Escallonia rubra</name>
    <dbReference type="NCBI Taxonomy" id="112253"/>
    <lineage>
        <taxon>Eukaryota</taxon>
        <taxon>Viridiplantae</taxon>
        <taxon>Streptophyta</taxon>
        <taxon>Embryophyta</taxon>
        <taxon>Tracheophyta</taxon>
        <taxon>Spermatophyta</taxon>
        <taxon>Magnoliopsida</taxon>
        <taxon>eudicotyledons</taxon>
        <taxon>Gunneridae</taxon>
        <taxon>Pentapetalae</taxon>
        <taxon>asterids</taxon>
        <taxon>campanulids</taxon>
        <taxon>Escalloniales</taxon>
        <taxon>Escalloniaceae</taxon>
        <taxon>Escallonia</taxon>
    </lineage>
</organism>
<dbReference type="InterPro" id="IPR012337">
    <property type="entry name" value="RNaseH-like_sf"/>
</dbReference>
<dbReference type="SMART" id="SM01163">
    <property type="entry name" value="DUF1785"/>
    <property type="match status" value="1"/>
</dbReference>
<dbReference type="InterPro" id="IPR036085">
    <property type="entry name" value="PAZ_dom_sf"/>
</dbReference>
<keyword evidence="11" id="KW-1185">Reference proteome</keyword>
<dbReference type="Gene3D" id="3.40.50.2300">
    <property type="match status" value="1"/>
</dbReference>
<dbReference type="SUPFAM" id="SSF53098">
    <property type="entry name" value="Ribonuclease H-like"/>
    <property type="match status" value="1"/>
</dbReference>
<comment type="similarity">
    <text evidence="1">Belongs to the argonaute family. Ago subfamily.</text>
</comment>
<reference evidence="10" key="1">
    <citation type="submission" date="2022-12" db="EMBL/GenBank/DDBJ databases">
        <title>Draft genome assemblies for two species of Escallonia (Escalloniales).</title>
        <authorList>
            <person name="Chanderbali A."/>
            <person name="Dervinis C."/>
            <person name="Anghel I."/>
            <person name="Soltis D."/>
            <person name="Soltis P."/>
            <person name="Zapata F."/>
        </authorList>
    </citation>
    <scope>NUCLEOTIDE SEQUENCE</scope>
    <source>
        <strain evidence="10">UCBG92.1500</strain>
        <tissue evidence="10">Leaf</tissue>
    </source>
</reference>
<dbReference type="Pfam" id="PF02170">
    <property type="entry name" value="PAZ"/>
    <property type="match status" value="1"/>
</dbReference>
<evidence type="ECO:0000259" key="9">
    <source>
        <dbReference type="PROSITE" id="PS50822"/>
    </source>
</evidence>
<dbReference type="GO" id="GO:0003723">
    <property type="term" value="F:RNA binding"/>
    <property type="evidence" value="ECO:0007669"/>
    <property type="project" value="UniProtKB-KW"/>
</dbReference>
<dbReference type="AlphaFoldDB" id="A0AA88QZ56"/>
<dbReference type="Proteomes" id="UP001187471">
    <property type="component" value="Unassembled WGS sequence"/>
</dbReference>
<keyword evidence="6" id="KW-0687">Ribonucleoprotein</keyword>
<evidence type="ECO:0000313" key="11">
    <source>
        <dbReference type="Proteomes" id="UP001187471"/>
    </source>
</evidence>
<dbReference type="SUPFAM" id="SSF101690">
    <property type="entry name" value="PAZ domain"/>
    <property type="match status" value="1"/>
</dbReference>
<dbReference type="Pfam" id="PF08699">
    <property type="entry name" value="ArgoL1"/>
    <property type="match status" value="1"/>
</dbReference>
<evidence type="ECO:0000256" key="1">
    <source>
        <dbReference type="ARBA" id="ARBA00008201"/>
    </source>
</evidence>
<keyword evidence="5" id="KW-0943">RNA-mediated gene silencing</keyword>
<keyword evidence="4" id="KW-0694">RNA-binding</keyword>
<proteinExistence type="inferred from homology"/>
<dbReference type="Pfam" id="PF16488">
    <property type="entry name" value="ArgoL2"/>
    <property type="match status" value="1"/>
</dbReference>
<dbReference type="CDD" id="cd04657">
    <property type="entry name" value="Piwi_ago-like"/>
    <property type="match status" value="1"/>
</dbReference>
<feature type="region of interest" description="Disordered" evidence="7">
    <location>
        <begin position="1"/>
        <end position="31"/>
    </location>
</feature>
<dbReference type="CDD" id="cd02846">
    <property type="entry name" value="PAZ_argonaute_like"/>
    <property type="match status" value="1"/>
</dbReference>
<evidence type="ECO:0000256" key="7">
    <source>
        <dbReference type="SAM" id="MobiDB-lite"/>
    </source>
</evidence>
<protein>
    <recommendedName>
        <fullName evidence="12">Argonaute 2</fullName>
    </recommendedName>
</protein>
<feature type="domain" description="Piwi" evidence="9">
    <location>
        <begin position="553"/>
        <end position="852"/>
    </location>
</feature>
<gene>
    <name evidence="10" type="ORF">RJ640_009673</name>
</gene>
<dbReference type="InterPro" id="IPR003165">
    <property type="entry name" value="Piwi"/>
</dbReference>
<evidence type="ECO:0000259" key="8">
    <source>
        <dbReference type="PROSITE" id="PS50821"/>
    </source>
</evidence>
<dbReference type="SMART" id="SM00950">
    <property type="entry name" value="Piwi"/>
    <property type="match status" value="1"/>
</dbReference>
<dbReference type="PANTHER" id="PTHR22891">
    <property type="entry name" value="EUKARYOTIC TRANSLATION INITIATION FACTOR 2C"/>
    <property type="match status" value="1"/>
</dbReference>
<comment type="caution">
    <text evidence="10">The sequence shown here is derived from an EMBL/GenBank/DDBJ whole genome shotgun (WGS) entry which is preliminary data.</text>
</comment>
<evidence type="ECO:0000313" key="10">
    <source>
        <dbReference type="EMBL" id="KAK2979263.1"/>
    </source>
</evidence>
<evidence type="ECO:0000256" key="3">
    <source>
        <dbReference type="ARBA" id="ARBA00022845"/>
    </source>
</evidence>
<keyword evidence="2" id="KW-0678">Repressor</keyword>
<accession>A0AA88QZ56</accession>
<dbReference type="Gene3D" id="3.30.420.10">
    <property type="entry name" value="Ribonuclease H-like superfamily/Ribonuclease H"/>
    <property type="match status" value="1"/>
</dbReference>